<sequence length="133" mass="14799">MGRLTFVLRHLRVAPGSLSSSGTPGHHLPDIHASFYDDMKEHNAETGLTNDWHRKRPIFYQALGVALMISRELLLPSHIASRVSRASPIASSRWRCSSLCRANGPRNQVLKGFAILETPLNNTSPESHVHRKG</sequence>
<reference evidence="1 2" key="1">
    <citation type="submission" date="2015-04" db="EMBL/GenBank/DDBJ databases">
        <title>Complete genome sequence of Schizopora paradoxa KUC8140, a cosmopolitan wood degrader in East Asia.</title>
        <authorList>
            <consortium name="DOE Joint Genome Institute"/>
            <person name="Min B."/>
            <person name="Park H."/>
            <person name="Jang Y."/>
            <person name="Kim J.-J."/>
            <person name="Kim K.H."/>
            <person name="Pangilinan J."/>
            <person name="Lipzen A."/>
            <person name="Riley R."/>
            <person name="Grigoriev I.V."/>
            <person name="Spatafora J.W."/>
            <person name="Choi I.-G."/>
        </authorList>
    </citation>
    <scope>NUCLEOTIDE SEQUENCE [LARGE SCALE GENOMIC DNA]</scope>
    <source>
        <strain evidence="1 2">KUC8140</strain>
    </source>
</reference>
<keyword evidence="2" id="KW-1185">Reference proteome</keyword>
<dbReference type="AlphaFoldDB" id="A0A0H2S164"/>
<dbReference type="Proteomes" id="UP000053477">
    <property type="component" value="Unassembled WGS sequence"/>
</dbReference>
<gene>
    <name evidence="1" type="ORF">SCHPADRAFT_263632</name>
</gene>
<dbReference type="InParanoid" id="A0A0H2S164"/>
<organism evidence="1 2">
    <name type="scientific">Schizopora paradoxa</name>
    <dbReference type="NCBI Taxonomy" id="27342"/>
    <lineage>
        <taxon>Eukaryota</taxon>
        <taxon>Fungi</taxon>
        <taxon>Dikarya</taxon>
        <taxon>Basidiomycota</taxon>
        <taxon>Agaricomycotina</taxon>
        <taxon>Agaricomycetes</taxon>
        <taxon>Hymenochaetales</taxon>
        <taxon>Schizoporaceae</taxon>
        <taxon>Schizopora</taxon>
    </lineage>
</organism>
<protein>
    <submittedName>
        <fullName evidence="1">Uncharacterized protein</fullName>
    </submittedName>
</protein>
<accession>A0A0H2S164</accession>
<name>A0A0H2S164_9AGAM</name>
<proteinExistence type="predicted"/>
<dbReference type="EMBL" id="KQ085929">
    <property type="protein sequence ID" value="KLO15488.1"/>
    <property type="molecule type" value="Genomic_DNA"/>
</dbReference>
<evidence type="ECO:0000313" key="1">
    <source>
        <dbReference type="EMBL" id="KLO15488.1"/>
    </source>
</evidence>
<evidence type="ECO:0000313" key="2">
    <source>
        <dbReference type="Proteomes" id="UP000053477"/>
    </source>
</evidence>